<organism evidence="1 2">
    <name type="scientific">Arenicella chitinivorans</name>
    <dbReference type="NCBI Taxonomy" id="1329800"/>
    <lineage>
        <taxon>Bacteria</taxon>
        <taxon>Pseudomonadati</taxon>
        <taxon>Pseudomonadota</taxon>
        <taxon>Gammaproteobacteria</taxon>
        <taxon>Arenicellales</taxon>
        <taxon>Arenicellaceae</taxon>
        <taxon>Arenicella</taxon>
    </lineage>
</organism>
<evidence type="ECO:0000313" key="2">
    <source>
        <dbReference type="Proteomes" id="UP000614811"/>
    </source>
</evidence>
<dbReference type="AlphaFoldDB" id="A0A918RVT0"/>
<dbReference type="InterPro" id="IPR029063">
    <property type="entry name" value="SAM-dependent_MTases_sf"/>
</dbReference>
<dbReference type="InterPro" id="IPR006342">
    <property type="entry name" value="FkbM_mtfrase"/>
</dbReference>
<gene>
    <name evidence="1" type="ORF">GCM10008090_23230</name>
</gene>
<accession>A0A918RVT0</accession>
<protein>
    <recommendedName>
        <fullName evidence="3">FkbM family methyltransferase</fullName>
    </recommendedName>
</protein>
<reference evidence="1" key="1">
    <citation type="journal article" date="2014" name="Int. J. Syst. Evol. Microbiol.">
        <title>Complete genome sequence of Corynebacterium casei LMG S-19264T (=DSM 44701T), isolated from a smear-ripened cheese.</title>
        <authorList>
            <consortium name="US DOE Joint Genome Institute (JGI-PGF)"/>
            <person name="Walter F."/>
            <person name="Albersmeier A."/>
            <person name="Kalinowski J."/>
            <person name="Ruckert C."/>
        </authorList>
    </citation>
    <scope>NUCLEOTIDE SEQUENCE</scope>
    <source>
        <strain evidence="1">KCTC 12711</strain>
    </source>
</reference>
<proteinExistence type="predicted"/>
<dbReference type="SUPFAM" id="SSF53335">
    <property type="entry name" value="S-adenosyl-L-methionine-dependent methyltransferases"/>
    <property type="match status" value="1"/>
</dbReference>
<reference evidence="1" key="2">
    <citation type="submission" date="2020-09" db="EMBL/GenBank/DDBJ databases">
        <authorList>
            <person name="Sun Q."/>
            <person name="Kim S."/>
        </authorList>
    </citation>
    <scope>NUCLEOTIDE SEQUENCE</scope>
    <source>
        <strain evidence="1">KCTC 12711</strain>
    </source>
</reference>
<dbReference type="Gene3D" id="3.40.50.150">
    <property type="entry name" value="Vaccinia Virus protein VP39"/>
    <property type="match status" value="1"/>
</dbReference>
<dbReference type="Proteomes" id="UP000614811">
    <property type="component" value="Unassembled WGS sequence"/>
</dbReference>
<dbReference type="EMBL" id="BMXA01000004">
    <property type="protein sequence ID" value="GHA12901.1"/>
    <property type="molecule type" value="Genomic_DNA"/>
</dbReference>
<sequence>MIRTIVERLSRQRIIKRNISVNGQPVPLFLSPDAQLKYLKLGKGAFDQDLINIAQTYVTTSSIVWDIGANVGVFTFSAASIATKGMVVAMEPDLWLTSLLRRTAALPHHTNTNIAIVPAAASNSNAVAEFLVAARGRASNALREVGGRSTMGAHEKNSLYQHSSWILCCLHSLHLIL</sequence>
<name>A0A918RVT0_9GAMM</name>
<evidence type="ECO:0008006" key="3">
    <source>
        <dbReference type="Google" id="ProtNLM"/>
    </source>
</evidence>
<dbReference type="NCBIfam" id="TIGR01444">
    <property type="entry name" value="fkbM_fam"/>
    <property type="match status" value="1"/>
</dbReference>
<comment type="caution">
    <text evidence="1">The sequence shown here is derived from an EMBL/GenBank/DDBJ whole genome shotgun (WGS) entry which is preliminary data.</text>
</comment>
<evidence type="ECO:0000313" key="1">
    <source>
        <dbReference type="EMBL" id="GHA12901.1"/>
    </source>
</evidence>
<dbReference type="RefSeq" id="WP_373299206.1">
    <property type="nucleotide sequence ID" value="NZ_BMXA01000004.1"/>
</dbReference>
<keyword evidence="2" id="KW-1185">Reference proteome</keyword>